<dbReference type="InterPro" id="IPR047146">
    <property type="entry name" value="Cyt_P450_E_CYP52_fungi"/>
</dbReference>
<evidence type="ECO:0000256" key="2">
    <source>
        <dbReference type="ARBA" id="ARBA00010617"/>
    </source>
</evidence>
<comment type="caution">
    <text evidence="10">The sequence shown here is derived from an EMBL/GenBank/DDBJ whole genome shotgun (WGS) entry which is preliminary data.</text>
</comment>
<dbReference type="EMBL" id="JAFEKC020000018">
    <property type="protein sequence ID" value="KAK0509351.1"/>
    <property type="molecule type" value="Genomic_DNA"/>
</dbReference>
<dbReference type="InterPro" id="IPR036396">
    <property type="entry name" value="Cyt_P450_sf"/>
</dbReference>
<evidence type="ECO:0000256" key="1">
    <source>
        <dbReference type="ARBA" id="ARBA00001971"/>
    </source>
</evidence>
<dbReference type="PRINTS" id="PR00385">
    <property type="entry name" value="P450"/>
</dbReference>
<evidence type="ECO:0000313" key="11">
    <source>
        <dbReference type="Proteomes" id="UP001166286"/>
    </source>
</evidence>
<protein>
    <recommendedName>
        <fullName evidence="12">Cytochrome P450</fullName>
    </recommendedName>
</protein>
<dbReference type="GO" id="GO:0004497">
    <property type="term" value="F:monooxygenase activity"/>
    <property type="evidence" value="ECO:0007669"/>
    <property type="project" value="UniProtKB-KW"/>
</dbReference>
<comment type="cofactor">
    <cofactor evidence="1 7">
        <name>heme</name>
        <dbReference type="ChEBI" id="CHEBI:30413"/>
    </cofactor>
</comment>
<dbReference type="PROSITE" id="PS00086">
    <property type="entry name" value="CYTOCHROME_P450"/>
    <property type="match status" value="1"/>
</dbReference>
<dbReference type="Proteomes" id="UP001166286">
    <property type="component" value="Unassembled WGS sequence"/>
</dbReference>
<evidence type="ECO:0000256" key="8">
    <source>
        <dbReference type="RuleBase" id="RU000461"/>
    </source>
</evidence>
<dbReference type="PANTHER" id="PTHR24287:SF18">
    <property type="entry name" value="CYTOCHROME P450 MONOOXYGENASE APDE-RELATED"/>
    <property type="match status" value="1"/>
</dbReference>
<sequence length="434" mass="49196">MSVNSLGEQGESTYKLTKITSLWLLIIFIFCSAWAHRYTIKTTKYRADIEFGKRNGCRPPAFVLSYKWPFGLDVVRRGFKAGRQGKLLALFGWYFGQLGPTVELTILGGTGFATMDPENVETLLSTGFDDFHLGRRNSAMKAMIGDGIFTQDGPAWKHSRELLRRNFVRMQYQNLEGFREHTENMIKALQDSAGIVDLQPFFYRLTLDTTIAMILGQSVESFRHELGDLFSRSFDRASSVTAQRLRLGDVYWAYVPKGCEVTSVLGDDKDITRAHIQRMPYLHIVLKETLRLYPPVPLNTRFCKHVTVLPRGGGPDGLSPMLVREGMPVAYSVYHMQRREDLYGPDAASFRPERWEGSELVDIKWAYLPFNGGPRMCLGKDFGLMLASYGIARVIQTFPNLKLPPGEKWEDLGAERQHLTIVLSNADGCKVLLE</sequence>
<keyword evidence="7 8" id="KW-0349">Heme</keyword>
<evidence type="ECO:0000256" key="9">
    <source>
        <dbReference type="SAM" id="Phobius"/>
    </source>
</evidence>
<comment type="similarity">
    <text evidence="2 8">Belongs to the cytochrome P450 family.</text>
</comment>
<feature type="binding site" description="axial binding residue" evidence="7">
    <location>
        <position position="377"/>
    </location>
    <ligand>
        <name>heme</name>
        <dbReference type="ChEBI" id="CHEBI:30413"/>
    </ligand>
    <ligandPart>
        <name>Fe</name>
        <dbReference type="ChEBI" id="CHEBI:18248"/>
    </ligandPart>
</feature>
<dbReference type="Gene3D" id="1.10.630.10">
    <property type="entry name" value="Cytochrome P450"/>
    <property type="match status" value="2"/>
</dbReference>
<dbReference type="GO" id="GO:0005506">
    <property type="term" value="F:iron ion binding"/>
    <property type="evidence" value="ECO:0007669"/>
    <property type="project" value="InterPro"/>
</dbReference>
<dbReference type="PRINTS" id="PR00465">
    <property type="entry name" value="EP450IV"/>
</dbReference>
<evidence type="ECO:0000256" key="3">
    <source>
        <dbReference type="ARBA" id="ARBA00022723"/>
    </source>
</evidence>
<reference evidence="10" key="1">
    <citation type="submission" date="2023-03" db="EMBL/GenBank/DDBJ databases">
        <title>Complete genome of Cladonia borealis.</title>
        <authorList>
            <person name="Park H."/>
        </authorList>
    </citation>
    <scope>NUCLEOTIDE SEQUENCE</scope>
    <source>
        <strain evidence="10">ANT050790</strain>
    </source>
</reference>
<evidence type="ECO:0000256" key="4">
    <source>
        <dbReference type="ARBA" id="ARBA00023002"/>
    </source>
</evidence>
<evidence type="ECO:0000256" key="5">
    <source>
        <dbReference type="ARBA" id="ARBA00023004"/>
    </source>
</evidence>
<proteinExistence type="inferred from homology"/>
<evidence type="ECO:0000256" key="7">
    <source>
        <dbReference type="PIRSR" id="PIRSR602403-1"/>
    </source>
</evidence>
<dbReference type="PANTHER" id="PTHR24287">
    <property type="entry name" value="P450, PUTATIVE (EUROFUNG)-RELATED"/>
    <property type="match status" value="1"/>
</dbReference>
<dbReference type="Pfam" id="PF00067">
    <property type="entry name" value="p450"/>
    <property type="match status" value="2"/>
</dbReference>
<name>A0AA39U796_9LECA</name>
<organism evidence="10 11">
    <name type="scientific">Cladonia borealis</name>
    <dbReference type="NCBI Taxonomy" id="184061"/>
    <lineage>
        <taxon>Eukaryota</taxon>
        <taxon>Fungi</taxon>
        <taxon>Dikarya</taxon>
        <taxon>Ascomycota</taxon>
        <taxon>Pezizomycotina</taxon>
        <taxon>Lecanoromycetes</taxon>
        <taxon>OSLEUM clade</taxon>
        <taxon>Lecanoromycetidae</taxon>
        <taxon>Lecanorales</taxon>
        <taxon>Lecanorineae</taxon>
        <taxon>Cladoniaceae</taxon>
        <taxon>Cladonia</taxon>
    </lineage>
</organism>
<gene>
    <name evidence="10" type="ORF">JMJ35_007745</name>
</gene>
<keyword evidence="3 7" id="KW-0479">Metal-binding</keyword>
<accession>A0AA39U796</accession>
<evidence type="ECO:0008006" key="12">
    <source>
        <dbReference type="Google" id="ProtNLM"/>
    </source>
</evidence>
<keyword evidence="4 8" id="KW-0560">Oxidoreductase</keyword>
<dbReference type="InterPro" id="IPR001128">
    <property type="entry name" value="Cyt_P450"/>
</dbReference>
<dbReference type="InterPro" id="IPR017972">
    <property type="entry name" value="Cyt_P450_CS"/>
</dbReference>
<dbReference type="GO" id="GO:0016705">
    <property type="term" value="F:oxidoreductase activity, acting on paired donors, with incorporation or reduction of molecular oxygen"/>
    <property type="evidence" value="ECO:0007669"/>
    <property type="project" value="InterPro"/>
</dbReference>
<keyword evidence="9" id="KW-1133">Transmembrane helix</keyword>
<keyword evidence="9" id="KW-0812">Transmembrane</keyword>
<dbReference type="AlphaFoldDB" id="A0AA39U796"/>
<evidence type="ECO:0000256" key="6">
    <source>
        <dbReference type="ARBA" id="ARBA00023033"/>
    </source>
</evidence>
<dbReference type="GO" id="GO:0020037">
    <property type="term" value="F:heme binding"/>
    <property type="evidence" value="ECO:0007669"/>
    <property type="project" value="InterPro"/>
</dbReference>
<dbReference type="SUPFAM" id="SSF48264">
    <property type="entry name" value="Cytochrome P450"/>
    <property type="match status" value="1"/>
</dbReference>
<keyword evidence="5 7" id="KW-0408">Iron</keyword>
<evidence type="ECO:0000313" key="10">
    <source>
        <dbReference type="EMBL" id="KAK0509351.1"/>
    </source>
</evidence>
<feature type="transmembrane region" description="Helical" evidence="9">
    <location>
        <begin position="20"/>
        <end position="36"/>
    </location>
</feature>
<keyword evidence="6 8" id="KW-0503">Monooxygenase</keyword>
<dbReference type="InterPro" id="IPR002403">
    <property type="entry name" value="Cyt_P450_E_grp-IV"/>
</dbReference>
<keyword evidence="9" id="KW-0472">Membrane</keyword>
<keyword evidence="11" id="KW-1185">Reference proteome</keyword>